<reference evidence="12 13" key="1">
    <citation type="submission" date="2019-04" db="EMBL/GenBank/DDBJ databases">
        <title>Genome sequencing of Clostridium botulinum Groups I-IV and Clostridium butyricum.</title>
        <authorList>
            <person name="Brunt J."/>
            <person name="Van Vliet A.H.M."/>
            <person name="Stringer S.C."/>
            <person name="Carter A.T."/>
            <person name="Peck M.W."/>
        </authorList>
    </citation>
    <scope>NUCLEOTIDE SEQUENCE [LARGE SCALE GENOMIC DNA]</scope>
    <source>
        <strain evidence="10 13">1605</strain>
        <strain evidence="11 12">CB-K-33E</strain>
    </source>
</reference>
<evidence type="ECO:0000256" key="3">
    <source>
        <dbReference type="ARBA" id="ARBA00022692"/>
    </source>
</evidence>
<comment type="function">
    <text evidence="8 9">Involved in peptidoglycan biosynthesis. Transports lipid-linked peptidoglycan precursors from the inner to the outer leaflet of the cytoplasmic membrane.</text>
</comment>
<feature type="transmembrane region" description="Helical" evidence="8">
    <location>
        <begin position="46"/>
        <end position="70"/>
    </location>
</feature>
<evidence type="ECO:0000256" key="9">
    <source>
        <dbReference type="PIRNR" id="PIRNR002869"/>
    </source>
</evidence>
<accession>A0A0L9Y5A7</accession>
<evidence type="ECO:0000256" key="4">
    <source>
        <dbReference type="ARBA" id="ARBA00022960"/>
    </source>
</evidence>
<dbReference type="GO" id="GO:0071555">
    <property type="term" value="P:cell wall organization"/>
    <property type="evidence" value="ECO:0007669"/>
    <property type="project" value="UniProtKB-UniRule"/>
</dbReference>
<dbReference type="GO" id="GO:0009252">
    <property type="term" value="P:peptidoglycan biosynthetic process"/>
    <property type="evidence" value="ECO:0007669"/>
    <property type="project" value="UniProtKB-UniRule"/>
</dbReference>
<feature type="transmembrane region" description="Helical" evidence="8">
    <location>
        <begin position="82"/>
        <end position="107"/>
    </location>
</feature>
<feature type="transmembrane region" description="Helical" evidence="8">
    <location>
        <begin position="438"/>
        <end position="463"/>
    </location>
</feature>
<dbReference type="Proteomes" id="UP000473681">
    <property type="component" value="Unassembled WGS sequence"/>
</dbReference>
<evidence type="ECO:0000256" key="1">
    <source>
        <dbReference type="ARBA" id="ARBA00004651"/>
    </source>
</evidence>
<feature type="transmembrane region" description="Helical" evidence="8">
    <location>
        <begin position="469"/>
        <end position="491"/>
    </location>
</feature>
<comment type="pathway">
    <text evidence="8">Cell wall biogenesis; peptidoglycan biosynthesis.</text>
</comment>
<gene>
    <name evidence="8 10" type="primary">murJ</name>
    <name evidence="10" type="ORF">FC774_02660</name>
    <name evidence="11" type="ORF">FDB51_00225</name>
</gene>
<feature type="transmembrane region" description="Helical" evidence="8">
    <location>
        <begin position="157"/>
        <end position="177"/>
    </location>
</feature>
<dbReference type="AlphaFoldDB" id="A0A0L9Y5A7"/>
<evidence type="ECO:0000256" key="2">
    <source>
        <dbReference type="ARBA" id="ARBA00022475"/>
    </source>
</evidence>
<feature type="transmembrane region" description="Helical" evidence="8">
    <location>
        <begin position="379"/>
        <end position="398"/>
    </location>
</feature>
<evidence type="ECO:0000256" key="6">
    <source>
        <dbReference type="ARBA" id="ARBA00022989"/>
    </source>
</evidence>
<dbReference type="GO" id="GO:0034204">
    <property type="term" value="P:lipid translocation"/>
    <property type="evidence" value="ECO:0007669"/>
    <property type="project" value="TreeGrafter"/>
</dbReference>
<dbReference type="Pfam" id="PF03023">
    <property type="entry name" value="MurJ"/>
    <property type="match status" value="1"/>
</dbReference>
<comment type="subcellular location">
    <subcellularLocation>
        <location evidence="1 8">Cell membrane</location>
        <topology evidence="1 8">Multi-pass membrane protein</topology>
    </subcellularLocation>
</comment>
<keyword evidence="8 9" id="KW-0813">Transport</keyword>
<protein>
    <recommendedName>
        <fullName evidence="8">Probable lipid II flippase MurJ</fullName>
    </recommendedName>
</protein>
<keyword evidence="8 9" id="KW-0961">Cell wall biogenesis/degradation</keyword>
<dbReference type="HAMAP" id="MF_02078">
    <property type="entry name" value="MurJ_MviN"/>
    <property type="match status" value="1"/>
</dbReference>
<evidence type="ECO:0000256" key="5">
    <source>
        <dbReference type="ARBA" id="ARBA00022984"/>
    </source>
</evidence>
<dbReference type="NCBIfam" id="TIGR01695">
    <property type="entry name" value="murJ_mviN"/>
    <property type="match status" value="1"/>
</dbReference>
<evidence type="ECO:0000313" key="12">
    <source>
        <dbReference type="Proteomes" id="UP000473681"/>
    </source>
</evidence>
<comment type="caution">
    <text evidence="10">The sequence shown here is derived from an EMBL/GenBank/DDBJ whole genome shotgun (WGS) entry which is preliminary data.</text>
</comment>
<keyword evidence="6 8" id="KW-1133">Transmembrane helix</keyword>
<name>A0A0L9Y5A7_CLOBO</name>
<dbReference type="GO" id="GO:0005886">
    <property type="term" value="C:plasma membrane"/>
    <property type="evidence" value="ECO:0007669"/>
    <property type="project" value="UniProtKB-SubCell"/>
</dbReference>
<evidence type="ECO:0000256" key="7">
    <source>
        <dbReference type="ARBA" id="ARBA00023136"/>
    </source>
</evidence>
<evidence type="ECO:0000256" key="8">
    <source>
        <dbReference type="HAMAP-Rule" id="MF_02078"/>
    </source>
</evidence>
<dbReference type="PRINTS" id="PR01806">
    <property type="entry name" value="VIRFACTRMVIN"/>
</dbReference>
<feature type="transmembrane region" description="Helical" evidence="8">
    <location>
        <begin position="346"/>
        <end position="367"/>
    </location>
</feature>
<dbReference type="GO" id="GO:0008360">
    <property type="term" value="P:regulation of cell shape"/>
    <property type="evidence" value="ECO:0007669"/>
    <property type="project" value="UniProtKB-UniRule"/>
</dbReference>
<dbReference type="EMBL" id="SWOV01000004">
    <property type="protein sequence ID" value="NFF86809.1"/>
    <property type="molecule type" value="Genomic_DNA"/>
</dbReference>
<dbReference type="InterPro" id="IPR051050">
    <property type="entry name" value="Lipid_II_flippase_MurJ/MviN"/>
</dbReference>
<proteinExistence type="inferred from homology"/>
<dbReference type="CDD" id="cd13123">
    <property type="entry name" value="MATE_MurJ_like"/>
    <property type="match status" value="1"/>
</dbReference>
<dbReference type="PANTHER" id="PTHR47019">
    <property type="entry name" value="LIPID II FLIPPASE MURJ"/>
    <property type="match status" value="1"/>
</dbReference>
<dbReference type="UniPathway" id="UPA00219"/>
<feature type="transmembrane region" description="Helical" evidence="8">
    <location>
        <begin position="183"/>
        <end position="206"/>
    </location>
</feature>
<sequence length="510" mass="56840">MKKNTLLKSTLIIMIVSCISRIIGFVRDMLIANNFGAGMYTDAYNIAVTVPETIFMLIGLAISTSFLPVLSKIKAKKGKNEMYYFANNVINILFIISVIFFAITSIFSKEIVMTLGKGFDTETTILAIRLTRITLINLLFMSINACFTSLLQVNEDFVIPSILGLFFNLPMIVYLLFFRSYDIIGLTIANVIGNFFRVVVQVPSLVSHGYKYKFFVNLKDEGLKAILLLIIPVVIAAGANSINMIVDKRIASSLEIGSISALGYAEKLIFFINSIITTSISSVAYPMMANARNAKKIDEFVELLKKSLIYLALILIPITVGVIIFKEDIVSIIYKRGKFTDYAVRLTSLALLGYTVGIFFTGMRDILNSTLFSMGKTKITTLNGIIGVIINICLSIILSKTMGISGVALASSIAMIITSILLFISITKLERNFTYKDLFVKIFKIIINSIFMGLVIITFINLIDEKIPKIMIMILGTIIGIISYFILCNLFNIKEVQEIKKLFLNKVKKK</sequence>
<dbReference type="EMBL" id="SWVK01000001">
    <property type="protein sequence ID" value="NFN33576.1"/>
    <property type="molecule type" value="Genomic_DNA"/>
</dbReference>
<feature type="transmembrane region" description="Helical" evidence="8">
    <location>
        <begin position="7"/>
        <end position="26"/>
    </location>
</feature>
<dbReference type="InterPro" id="IPR004268">
    <property type="entry name" value="MurJ"/>
</dbReference>
<keyword evidence="3 8" id="KW-0812">Transmembrane</keyword>
<keyword evidence="5 8" id="KW-0573">Peptidoglycan synthesis</keyword>
<dbReference type="OrthoDB" id="9804143at2"/>
<keyword evidence="2 8" id="KW-1003">Cell membrane</keyword>
<evidence type="ECO:0000313" key="11">
    <source>
        <dbReference type="EMBL" id="NFN33576.1"/>
    </source>
</evidence>
<evidence type="ECO:0000313" key="10">
    <source>
        <dbReference type="EMBL" id="NFF86809.1"/>
    </source>
</evidence>
<evidence type="ECO:0000313" key="13">
    <source>
        <dbReference type="Proteomes" id="UP000476820"/>
    </source>
</evidence>
<keyword evidence="4 8" id="KW-0133">Cell shape</keyword>
<feature type="transmembrane region" description="Helical" evidence="8">
    <location>
        <begin position="308"/>
        <end position="326"/>
    </location>
</feature>
<dbReference type="PIRSF" id="PIRSF002869">
    <property type="entry name" value="MviN"/>
    <property type="match status" value="1"/>
</dbReference>
<dbReference type="GO" id="GO:0015648">
    <property type="term" value="F:lipid-linked peptidoglycan transporter activity"/>
    <property type="evidence" value="ECO:0007669"/>
    <property type="project" value="UniProtKB-UniRule"/>
</dbReference>
<comment type="similarity">
    <text evidence="8 9">Belongs to the MurJ/MviN family.</text>
</comment>
<feature type="transmembrane region" description="Helical" evidence="8">
    <location>
        <begin position="127"/>
        <end position="150"/>
    </location>
</feature>
<feature type="transmembrane region" description="Helical" evidence="8">
    <location>
        <begin position="268"/>
        <end position="287"/>
    </location>
</feature>
<organism evidence="10 13">
    <name type="scientific">Clostridium botulinum</name>
    <dbReference type="NCBI Taxonomy" id="1491"/>
    <lineage>
        <taxon>Bacteria</taxon>
        <taxon>Bacillati</taxon>
        <taxon>Bacillota</taxon>
        <taxon>Clostridia</taxon>
        <taxon>Eubacteriales</taxon>
        <taxon>Clostridiaceae</taxon>
        <taxon>Clostridium</taxon>
    </lineage>
</organism>
<feature type="transmembrane region" description="Helical" evidence="8">
    <location>
        <begin position="226"/>
        <end position="246"/>
    </location>
</feature>
<feature type="transmembrane region" description="Helical" evidence="8">
    <location>
        <begin position="404"/>
        <end position="426"/>
    </location>
</feature>
<dbReference type="PANTHER" id="PTHR47019:SF1">
    <property type="entry name" value="LIPID II FLIPPASE MURJ"/>
    <property type="match status" value="1"/>
</dbReference>
<dbReference type="RefSeq" id="WP_012450928.1">
    <property type="nucleotide sequence ID" value="NZ_CP010520.1"/>
</dbReference>
<keyword evidence="7 8" id="KW-0472">Membrane</keyword>
<dbReference type="Proteomes" id="UP000476820">
    <property type="component" value="Unassembled WGS sequence"/>
</dbReference>